<gene>
    <name evidence="2" type="ORF">ACFPCY_20560</name>
</gene>
<dbReference type="Gene3D" id="3.40.50.720">
    <property type="entry name" value="NAD(P)-binding Rossmann-like Domain"/>
    <property type="match status" value="1"/>
</dbReference>
<dbReference type="EMBL" id="JBHSIT010000005">
    <property type="protein sequence ID" value="MFC4909727.1"/>
    <property type="molecule type" value="Genomic_DNA"/>
</dbReference>
<comment type="caution">
    <text evidence="2">The sequence shown here is derived from an EMBL/GenBank/DDBJ whole genome shotgun (WGS) entry which is preliminary data.</text>
</comment>
<keyword evidence="3" id="KW-1185">Reference proteome</keyword>
<reference evidence="3" key="1">
    <citation type="journal article" date="2019" name="Int. J. Syst. Evol. Microbiol.">
        <title>The Global Catalogue of Microorganisms (GCM) 10K type strain sequencing project: providing services to taxonomists for standard genome sequencing and annotation.</title>
        <authorList>
            <consortium name="The Broad Institute Genomics Platform"/>
            <consortium name="The Broad Institute Genome Sequencing Center for Infectious Disease"/>
            <person name="Wu L."/>
            <person name="Ma J."/>
        </authorList>
    </citation>
    <scope>NUCLEOTIDE SEQUENCE [LARGE SCALE GENOMIC DNA]</scope>
    <source>
        <strain evidence="3">KLKA75</strain>
    </source>
</reference>
<feature type="signal peptide" evidence="1">
    <location>
        <begin position="1"/>
        <end position="16"/>
    </location>
</feature>
<evidence type="ECO:0000256" key="1">
    <source>
        <dbReference type="SAM" id="SignalP"/>
    </source>
</evidence>
<dbReference type="SUPFAM" id="SSF51735">
    <property type="entry name" value="NAD(P)-binding Rossmann-fold domains"/>
    <property type="match status" value="1"/>
</dbReference>
<dbReference type="Proteomes" id="UP001595872">
    <property type="component" value="Unassembled WGS sequence"/>
</dbReference>
<proteinExistence type="predicted"/>
<evidence type="ECO:0000313" key="3">
    <source>
        <dbReference type="Proteomes" id="UP001595872"/>
    </source>
</evidence>
<name>A0ABV9U4A4_9ACTN</name>
<feature type="chain" id="PRO_5047146399" evidence="1">
    <location>
        <begin position="17"/>
        <end position="92"/>
    </location>
</feature>
<dbReference type="InterPro" id="IPR036291">
    <property type="entry name" value="NAD(P)-bd_dom_sf"/>
</dbReference>
<protein>
    <submittedName>
        <fullName evidence="2">Uncharacterized protein</fullName>
    </submittedName>
</protein>
<evidence type="ECO:0000313" key="2">
    <source>
        <dbReference type="EMBL" id="MFC4909727.1"/>
    </source>
</evidence>
<keyword evidence="1" id="KW-0732">Signal</keyword>
<dbReference type="RefSeq" id="WP_378257439.1">
    <property type="nucleotide sequence ID" value="NZ_JBHSIT010000005.1"/>
</dbReference>
<organism evidence="2 3">
    <name type="scientific">Actinomadura gamaensis</name>
    <dbReference type="NCBI Taxonomy" id="1763541"/>
    <lineage>
        <taxon>Bacteria</taxon>
        <taxon>Bacillati</taxon>
        <taxon>Actinomycetota</taxon>
        <taxon>Actinomycetes</taxon>
        <taxon>Streptosporangiales</taxon>
        <taxon>Thermomonosporaceae</taxon>
        <taxon>Actinomadura</taxon>
    </lineage>
</organism>
<accession>A0ABV9U4A4</accession>
<sequence>MVIRIARASVRAVAYAAAQVAPLLGASQVISTVRGDITGPALGTLRRGGVLIGIGYTAGTKAAIDVTDLIWKTARVEGFLFTAFTQQELADT</sequence>